<dbReference type="InterPro" id="IPR000788">
    <property type="entry name" value="RNR_lg_C"/>
</dbReference>
<dbReference type="RefSeq" id="WP_130091813.1">
    <property type="nucleotide sequence ID" value="NZ_SETE01000001.1"/>
</dbReference>
<keyword evidence="7" id="KW-1015">Disulfide bond</keyword>
<gene>
    <name evidence="12" type="ORF">ERX46_00200</name>
</gene>
<evidence type="ECO:0000256" key="7">
    <source>
        <dbReference type="ARBA" id="ARBA00023157"/>
    </source>
</evidence>
<dbReference type="OrthoDB" id="9762933at2"/>
<reference evidence="12 13" key="1">
    <citation type="submission" date="2019-02" db="EMBL/GenBank/DDBJ databases">
        <title>Genome sequence of the sea-ice species Brumimicrobium glaciale.</title>
        <authorList>
            <person name="Bowman J.P."/>
        </authorList>
    </citation>
    <scope>NUCLEOTIDE SEQUENCE [LARGE SCALE GENOMIC DNA]</scope>
    <source>
        <strain evidence="12 13">IC156</strain>
    </source>
</reference>
<organism evidence="12 13">
    <name type="scientific">Brumimicrobium glaciale</name>
    <dbReference type="NCBI Taxonomy" id="200475"/>
    <lineage>
        <taxon>Bacteria</taxon>
        <taxon>Pseudomonadati</taxon>
        <taxon>Bacteroidota</taxon>
        <taxon>Flavobacteriia</taxon>
        <taxon>Flavobacteriales</taxon>
        <taxon>Crocinitomicaceae</taxon>
        <taxon>Brumimicrobium</taxon>
    </lineage>
</organism>
<comment type="caution">
    <text evidence="12">The sequence shown here is derived from an EMBL/GenBank/DDBJ whole genome shotgun (WGS) entry which is preliminary data.</text>
</comment>
<dbReference type="SUPFAM" id="SSF51998">
    <property type="entry name" value="PFL-like glycyl radical enzymes"/>
    <property type="match status" value="1"/>
</dbReference>
<evidence type="ECO:0000256" key="6">
    <source>
        <dbReference type="ARBA" id="ARBA00023002"/>
    </source>
</evidence>
<comment type="cofactor">
    <cofactor evidence="1 10">
        <name>adenosylcob(III)alamin</name>
        <dbReference type="ChEBI" id="CHEBI:18408"/>
    </cofactor>
</comment>
<evidence type="ECO:0000259" key="11">
    <source>
        <dbReference type="Pfam" id="PF02867"/>
    </source>
</evidence>
<evidence type="ECO:0000256" key="1">
    <source>
        <dbReference type="ARBA" id="ARBA00001922"/>
    </source>
</evidence>
<dbReference type="Proteomes" id="UP000293952">
    <property type="component" value="Unassembled WGS sequence"/>
</dbReference>
<dbReference type="InterPro" id="IPR050862">
    <property type="entry name" value="RdRp_reductase_class-2"/>
</dbReference>
<dbReference type="GO" id="GO:0000166">
    <property type="term" value="F:nucleotide binding"/>
    <property type="evidence" value="ECO:0007669"/>
    <property type="project" value="UniProtKB-KW"/>
</dbReference>
<keyword evidence="8 10" id="KW-0170">Cobalt</keyword>
<keyword evidence="4 10" id="KW-0237">DNA synthesis</keyword>
<name>A0A4Q4KPR0_9FLAO</name>
<dbReference type="GO" id="GO:0004748">
    <property type="term" value="F:ribonucleoside-diphosphate reductase activity, thioredoxin disulfide as acceptor"/>
    <property type="evidence" value="ECO:0007669"/>
    <property type="project" value="UniProtKB-EC"/>
</dbReference>
<dbReference type="EMBL" id="SETE01000001">
    <property type="protein sequence ID" value="RYM35446.1"/>
    <property type="molecule type" value="Genomic_DNA"/>
</dbReference>
<dbReference type="EC" id="1.17.4.1" evidence="10"/>
<dbReference type="Pfam" id="PF02867">
    <property type="entry name" value="Ribonuc_red_lgC"/>
    <property type="match status" value="1"/>
</dbReference>
<dbReference type="CDD" id="cd02888">
    <property type="entry name" value="RNR_II_dimer"/>
    <property type="match status" value="1"/>
</dbReference>
<feature type="domain" description="Ribonucleotide reductase large subunit C-terminal" evidence="11">
    <location>
        <begin position="116"/>
        <end position="650"/>
    </location>
</feature>
<dbReference type="Gene3D" id="3.20.70.20">
    <property type="match status" value="1"/>
</dbReference>
<evidence type="ECO:0000256" key="8">
    <source>
        <dbReference type="ARBA" id="ARBA00023285"/>
    </source>
</evidence>
<comment type="function">
    <text evidence="10">Catalyzes the reduction of ribonucleotides to deoxyribonucleotides. May function to provide a pool of deoxyribonucleotide precursors for DNA repair during oxygen limitation and/or for immediate growth after restoration of oxygen.</text>
</comment>
<proteinExistence type="inferred from homology"/>
<dbReference type="GO" id="GO:0071897">
    <property type="term" value="P:DNA biosynthetic process"/>
    <property type="evidence" value="ECO:0007669"/>
    <property type="project" value="UniProtKB-KW"/>
</dbReference>
<dbReference type="AlphaFoldDB" id="A0A4Q4KPR0"/>
<keyword evidence="5 10" id="KW-0547">Nucleotide-binding</keyword>
<evidence type="ECO:0000256" key="10">
    <source>
        <dbReference type="RuleBase" id="RU364064"/>
    </source>
</evidence>
<comment type="catalytic activity">
    <reaction evidence="9 10">
        <text>a 2'-deoxyribonucleoside 5'-diphosphate + [thioredoxin]-disulfide + H2O = a ribonucleoside 5'-diphosphate + [thioredoxin]-dithiol</text>
        <dbReference type="Rhea" id="RHEA:23252"/>
        <dbReference type="Rhea" id="RHEA-COMP:10698"/>
        <dbReference type="Rhea" id="RHEA-COMP:10700"/>
        <dbReference type="ChEBI" id="CHEBI:15377"/>
        <dbReference type="ChEBI" id="CHEBI:29950"/>
        <dbReference type="ChEBI" id="CHEBI:50058"/>
        <dbReference type="ChEBI" id="CHEBI:57930"/>
        <dbReference type="ChEBI" id="CHEBI:73316"/>
        <dbReference type="EC" id="1.17.4.1"/>
    </reaction>
</comment>
<dbReference type="NCBIfam" id="TIGR02504">
    <property type="entry name" value="NrdJ_Z"/>
    <property type="match status" value="1"/>
</dbReference>
<comment type="similarity">
    <text evidence="2 10">Belongs to the ribonucleoside diphosphate reductase class-2 family.</text>
</comment>
<evidence type="ECO:0000256" key="5">
    <source>
        <dbReference type="ARBA" id="ARBA00022741"/>
    </source>
</evidence>
<dbReference type="PANTHER" id="PTHR43371:SF1">
    <property type="entry name" value="RIBONUCLEOSIDE-DIPHOSPHATE REDUCTASE"/>
    <property type="match status" value="1"/>
</dbReference>
<evidence type="ECO:0000256" key="9">
    <source>
        <dbReference type="ARBA" id="ARBA00047754"/>
    </source>
</evidence>
<keyword evidence="13" id="KW-1185">Reference proteome</keyword>
<evidence type="ECO:0000256" key="2">
    <source>
        <dbReference type="ARBA" id="ARBA00007405"/>
    </source>
</evidence>
<keyword evidence="3 10" id="KW-0846">Cobalamin</keyword>
<dbReference type="PRINTS" id="PR01183">
    <property type="entry name" value="RIBORDTASEM1"/>
</dbReference>
<evidence type="ECO:0000313" key="12">
    <source>
        <dbReference type="EMBL" id="RYM35446.1"/>
    </source>
</evidence>
<dbReference type="GO" id="GO:0031419">
    <property type="term" value="F:cobalamin binding"/>
    <property type="evidence" value="ECO:0007669"/>
    <property type="project" value="UniProtKB-KW"/>
</dbReference>
<accession>A0A4Q4KPR0</accession>
<evidence type="ECO:0000256" key="4">
    <source>
        <dbReference type="ARBA" id="ARBA00022634"/>
    </source>
</evidence>
<dbReference type="InterPro" id="IPR013344">
    <property type="entry name" value="RNR_NrdJ/NrdZ"/>
</dbReference>
<evidence type="ECO:0000313" key="13">
    <source>
        <dbReference type="Proteomes" id="UP000293952"/>
    </source>
</evidence>
<keyword evidence="6 10" id="KW-0560">Oxidoreductase</keyword>
<evidence type="ECO:0000256" key="3">
    <source>
        <dbReference type="ARBA" id="ARBA00022628"/>
    </source>
</evidence>
<protein>
    <recommendedName>
        <fullName evidence="10">Vitamin B12-dependent ribonucleotide reductase</fullName>
        <ecNumber evidence="10">1.17.4.1</ecNumber>
    </recommendedName>
</protein>
<dbReference type="PANTHER" id="PTHR43371">
    <property type="entry name" value="VITAMIN B12-DEPENDENT RIBONUCLEOTIDE REDUCTASE"/>
    <property type="match status" value="1"/>
</dbReference>
<sequence length="854" mass="96044">MSEGLALKTQKKSDLKSYSQEEVLKSAIDYFKGDTLAGEVWMKKYALKDAMGNLYEKTPDEMHKRISSEFARIEAKYPNPISEQEIYDVIKDFKYIIPQGSPMAGIGNNFQYVSISNCFVIGNEKDEDSYGGILKLDQELVQLMKRRAGVGVDLSFVRPSGSPVQNSALTATGVVPFMERFSNSTREVAQGGRRGALMESIAIDHPDSEAFIDAKTTAGKVTGANVSVKISDDFMKTALTGGDYTLTYPVKSKNPSFTKTVDAKRLWDKIVHNAWTSAEPGILFWDTLISESIPDCYADLGFETVSTNPCGEIPLCPNDSCRLLAINLYSYVNNPFTDEAEFDYELFDKHVILAQRLMDDLIDLELEKVDKIINKIKNDPESESVKTTELNLWTRIREKCEQGRRTGLGITAEGDMLAALNICYGTDESNDFSEALHMRLKHGAFLSSSIMAEERGAFPIWDAKREEENPFMLRIKEENPALYERLVQHGRRNIALLTIAPTGSVSILTQTTSGIEPAFMVSYMRRRKINPDDVGATVDFVDEVGDSWQEYPVFHHKFETYLIAKGYNMEDVRKMDQDQIASIIAKSPYHLATSNDVNWVKKVEMQGRVQKHIDHSISVTVNLPNDVTEEMVGKVYQTAWESGCKGVTVYRDGSRSGVLIATSEKEEVKTTSFDDHHAPERPERLEADVVRFQNNLEEWIAFVGMIDGRPYEIFTGRRDGFNGIPNDVKKGFIKKVKSDDSSRYDFQYEDRGGYNVTVEGLSRSFDKEYWNYAKMISGVLRHGMPLLHVVDLVGSLNLSDDTLNTWKNGISRVVKKYVPDGTESKNECPECHQKSVQFQEGCLTCTNCGHSACG</sequence>